<dbReference type="Gene3D" id="4.10.400.10">
    <property type="entry name" value="Low-density Lipoprotein Receptor"/>
    <property type="match status" value="2"/>
</dbReference>
<dbReference type="CTD" id="20229826"/>
<dbReference type="PROSITE" id="PS00134">
    <property type="entry name" value="TRYPSIN_HIS"/>
    <property type="match status" value="1"/>
</dbReference>
<dbReference type="FunFam" id="2.40.10.10:FF:000003">
    <property type="entry name" value="Transmembrane serine protease 3"/>
    <property type="match status" value="1"/>
</dbReference>
<dbReference type="CDD" id="cd00112">
    <property type="entry name" value="LDLa"/>
    <property type="match status" value="2"/>
</dbReference>
<dbReference type="Pfam" id="PF00089">
    <property type="entry name" value="Trypsin"/>
    <property type="match status" value="1"/>
</dbReference>
<feature type="disulfide bond" evidence="5">
    <location>
        <begin position="78"/>
        <end position="93"/>
    </location>
</feature>
<dbReference type="SMART" id="SM00192">
    <property type="entry name" value="LDLa"/>
    <property type="match status" value="2"/>
</dbReference>
<dbReference type="OMA" id="NGTREYQ"/>
<evidence type="ECO:0000256" key="2">
    <source>
        <dbReference type="ARBA" id="ARBA00022801"/>
    </source>
</evidence>
<organism evidence="8 9">
    <name type="scientific">Lottia gigantea</name>
    <name type="common">Giant owl limpet</name>
    <dbReference type="NCBI Taxonomy" id="225164"/>
    <lineage>
        <taxon>Eukaryota</taxon>
        <taxon>Metazoa</taxon>
        <taxon>Spiralia</taxon>
        <taxon>Lophotrochozoa</taxon>
        <taxon>Mollusca</taxon>
        <taxon>Gastropoda</taxon>
        <taxon>Patellogastropoda</taxon>
        <taxon>Lottioidea</taxon>
        <taxon>Lottiidae</taxon>
        <taxon>Lottia</taxon>
    </lineage>
</organism>
<dbReference type="PANTHER" id="PTHR24252">
    <property type="entry name" value="ACROSIN-RELATED"/>
    <property type="match status" value="1"/>
</dbReference>
<dbReference type="Pfam" id="PF00057">
    <property type="entry name" value="Ldl_recept_a"/>
    <property type="match status" value="2"/>
</dbReference>
<feature type="domain" description="Peptidase S1" evidence="7">
    <location>
        <begin position="112"/>
        <end position="346"/>
    </location>
</feature>
<dbReference type="GO" id="GO:0004252">
    <property type="term" value="F:serine-type endopeptidase activity"/>
    <property type="evidence" value="ECO:0007669"/>
    <property type="project" value="InterPro"/>
</dbReference>
<dbReference type="PROSITE" id="PS00135">
    <property type="entry name" value="TRYPSIN_SER"/>
    <property type="match status" value="1"/>
</dbReference>
<dbReference type="PROSITE" id="PS50240">
    <property type="entry name" value="TRYPSIN_DOM"/>
    <property type="match status" value="1"/>
</dbReference>
<dbReference type="InterPro" id="IPR001314">
    <property type="entry name" value="Peptidase_S1A"/>
</dbReference>
<dbReference type="InterPro" id="IPR001254">
    <property type="entry name" value="Trypsin_dom"/>
</dbReference>
<evidence type="ECO:0000256" key="4">
    <source>
        <dbReference type="ARBA" id="ARBA00023157"/>
    </source>
</evidence>
<dbReference type="Gene3D" id="2.40.10.10">
    <property type="entry name" value="Trypsin-like serine proteases"/>
    <property type="match status" value="1"/>
</dbReference>
<name>V4AWP1_LOTGI</name>
<dbReference type="SMART" id="SM00020">
    <property type="entry name" value="Tryp_SPc"/>
    <property type="match status" value="1"/>
</dbReference>
<dbReference type="InterPro" id="IPR036055">
    <property type="entry name" value="LDL_receptor-like_sf"/>
</dbReference>
<keyword evidence="1 6" id="KW-0645">Protease</keyword>
<dbReference type="InterPro" id="IPR002172">
    <property type="entry name" value="LDrepeatLR_classA_rpt"/>
</dbReference>
<proteinExistence type="predicted"/>
<keyword evidence="4 5" id="KW-1015">Disulfide bond</keyword>
<evidence type="ECO:0000256" key="1">
    <source>
        <dbReference type="ARBA" id="ARBA00022670"/>
    </source>
</evidence>
<dbReference type="CDD" id="cd00190">
    <property type="entry name" value="Tryp_SPc"/>
    <property type="match status" value="1"/>
</dbReference>
<feature type="disulfide bond" evidence="5">
    <location>
        <begin position="41"/>
        <end position="56"/>
    </location>
</feature>
<protein>
    <recommendedName>
        <fullName evidence="7">Peptidase S1 domain-containing protein</fullName>
    </recommendedName>
</protein>
<evidence type="ECO:0000259" key="7">
    <source>
        <dbReference type="PROSITE" id="PS50240"/>
    </source>
</evidence>
<dbReference type="PROSITE" id="PS50068">
    <property type="entry name" value="LDLRA_2"/>
    <property type="match status" value="2"/>
</dbReference>
<dbReference type="SUPFAM" id="SSF50494">
    <property type="entry name" value="Trypsin-like serine proteases"/>
    <property type="match status" value="1"/>
</dbReference>
<evidence type="ECO:0000313" key="8">
    <source>
        <dbReference type="EMBL" id="ESO97946.1"/>
    </source>
</evidence>
<reference evidence="8 9" key="1">
    <citation type="journal article" date="2013" name="Nature">
        <title>Insights into bilaterian evolution from three spiralian genomes.</title>
        <authorList>
            <person name="Simakov O."/>
            <person name="Marletaz F."/>
            <person name="Cho S.J."/>
            <person name="Edsinger-Gonzales E."/>
            <person name="Havlak P."/>
            <person name="Hellsten U."/>
            <person name="Kuo D.H."/>
            <person name="Larsson T."/>
            <person name="Lv J."/>
            <person name="Arendt D."/>
            <person name="Savage R."/>
            <person name="Osoegawa K."/>
            <person name="de Jong P."/>
            <person name="Grimwood J."/>
            <person name="Chapman J.A."/>
            <person name="Shapiro H."/>
            <person name="Aerts A."/>
            <person name="Otillar R.P."/>
            <person name="Terry A.Y."/>
            <person name="Boore J.L."/>
            <person name="Grigoriev I.V."/>
            <person name="Lindberg D.R."/>
            <person name="Seaver E.C."/>
            <person name="Weisblat D.A."/>
            <person name="Putnam N.H."/>
            <person name="Rokhsar D.S."/>
        </authorList>
    </citation>
    <scope>NUCLEOTIDE SEQUENCE [LARGE SCALE GENOMIC DNA]</scope>
</reference>
<dbReference type="SUPFAM" id="SSF57424">
    <property type="entry name" value="LDL receptor-like module"/>
    <property type="match status" value="2"/>
</dbReference>
<evidence type="ECO:0000256" key="3">
    <source>
        <dbReference type="ARBA" id="ARBA00022825"/>
    </source>
</evidence>
<dbReference type="EMBL" id="KB201304">
    <property type="protein sequence ID" value="ESO97946.1"/>
    <property type="molecule type" value="Genomic_DNA"/>
</dbReference>
<feature type="disulfide bond" evidence="5">
    <location>
        <begin position="59"/>
        <end position="71"/>
    </location>
</feature>
<gene>
    <name evidence="8" type="ORF">LOTGIDRAFT_104147</name>
</gene>
<dbReference type="PRINTS" id="PR00722">
    <property type="entry name" value="CHYMOTRYPSIN"/>
</dbReference>
<comment type="caution">
    <text evidence="5">Lacks conserved residue(s) required for the propagation of feature annotation.</text>
</comment>
<dbReference type="AlphaFoldDB" id="V4AWP1"/>
<dbReference type="GO" id="GO:0006508">
    <property type="term" value="P:proteolysis"/>
    <property type="evidence" value="ECO:0007669"/>
    <property type="project" value="UniProtKB-KW"/>
</dbReference>
<accession>V4AWP1</accession>
<feature type="disulfide bond" evidence="5">
    <location>
        <begin position="66"/>
        <end position="84"/>
    </location>
</feature>
<dbReference type="PANTHER" id="PTHR24252:SF7">
    <property type="entry name" value="HYALIN"/>
    <property type="match status" value="1"/>
</dbReference>
<dbReference type="KEGG" id="lgi:LOTGIDRAFT_104147"/>
<dbReference type="HOGENOM" id="CLU_006842_19_6_1"/>
<dbReference type="GeneID" id="20229826"/>
<sequence>MIYTHYVDIVHSFSLVASNDCEFDWLPCGSNGNCIPKEWFCDGEQDCFDNKDENNCESCKMGEIPCHDGSCLPQYQRCDGIPQCTDAEDEDECKCQEKVCGIVSDTIPQAFIVGGSQSAIGEWPWMVAVMSGDKHRCGGTIISDQWILTAGHCINDIQHSPQTTSIIAGATNLKANDVQYRKVSEMILHPQYSFIYSADLGLMRLRQPLVFSNTIRPLCLPARLHTWSPSLPCYIAGWGATNNQGEFSTERYMVQDVGLKVWPKSKCEMAYPNKTKDSMVCAGYKYGHIDACKGDSGGPLMCKVGSENDWVIVGITSWGEGCGGVNKPGVYTRVDYYRQWVQQLTQRTGKNSSIEQWTRRTQWRFCGGGWTVTYLGNLGEGAEHGPQNFSGGGGTGYTSTM</sequence>
<dbReference type="InterPro" id="IPR009003">
    <property type="entry name" value="Peptidase_S1_PA"/>
</dbReference>
<keyword evidence="9" id="KW-1185">Reference proteome</keyword>
<evidence type="ECO:0000256" key="6">
    <source>
        <dbReference type="RuleBase" id="RU363034"/>
    </source>
</evidence>
<evidence type="ECO:0000313" key="9">
    <source>
        <dbReference type="Proteomes" id="UP000030746"/>
    </source>
</evidence>
<keyword evidence="2 6" id="KW-0378">Hydrolase</keyword>
<dbReference type="InterPro" id="IPR018114">
    <property type="entry name" value="TRYPSIN_HIS"/>
</dbReference>
<dbReference type="RefSeq" id="XP_009051786.1">
    <property type="nucleotide sequence ID" value="XM_009053538.1"/>
</dbReference>
<dbReference type="Proteomes" id="UP000030746">
    <property type="component" value="Unassembled WGS sequence"/>
</dbReference>
<dbReference type="InterPro" id="IPR033116">
    <property type="entry name" value="TRYPSIN_SER"/>
</dbReference>
<evidence type="ECO:0000256" key="5">
    <source>
        <dbReference type="PROSITE-ProRule" id="PRU00124"/>
    </source>
</evidence>
<dbReference type="OrthoDB" id="414661at2759"/>
<dbReference type="InterPro" id="IPR043504">
    <property type="entry name" value="Peptidase_S1_PA_chymotrypsin"/>
</dbReference>
<dbReference type="STRING" id="225164.V4AWP1"/>
<keyword evidence="3 6" id="KW-0720">Serine protease</keyword>